<gene>
    <name evidence="1" type="ORF">B296_00054463</name>
</gene>
<dbReference type="EMBL" id="AMZH03015212">
    <property type="protein sequence ID" value="RRT46423.1"/>
    <property type="molecule type" value="Genomic_DNA"/>
</dbReference>
<sequence>MRSGSSMRVSAWLLRGTLDLYGLIDGRPTRPDPRGIIVALVGRFEGGAKGVGMVKQLYCSSSEVLINTYYQNEVVVEELKKGGASSTIGKVEAQATELICQLEDVRLVGLTKHLKEVRGHNRIMEDVLLRLIRELDMVKKHNSKLIEEVRDPKLELEEDPFIGYHED</sequence>
<evidence type="ECO:0000313" key="1">
    <source>
        <dbReference type="EMBL" id="RRT46423.1"/>
    </source>
</evidence>
<protein>
    <submittedName>
        <fullName evidence="1">Uncharacterized protein</fullName>
    </submittedName>
</protein>
<organism evidence="1 2">
    <name type="scientific">Ensete ventricosum</name>
    <name type="common">Abyssinian banana</name>
    <name type="synonym">Musa ensete</name>
    <dbReference type="NCBI Taxonomy" id="4639"/>
    <lineage>
        <taxon>Eukaryota</taxon>
        <taxon>Viridiplantae</taxon>
        <taxon>Streptophyta</taxon>
        <taxon>Embryophyta</taxon>
        <taxon>Tracheophyta</taxon>
        <taxon>Spermatophyta</taxon>
        <taxon>Magnoliopsida</taxon>
        <taxon>Liliopsida</taxon>
        <taxon>Zingiberales</taxon>
        <taxon>Musaceae</taxon>
        <taxon>Ensete</taxon>
    </lineage>
</organism>
<accession>A0A426Y3V3</accession>
<proteinExistence type="predicted"/>
<dbReference type="AlphaFoldDB" id="A0A426Y3V3"/>
<evidence type="ECO:0000313" key="2">
    <source>
        <dbReference type="Proteomes" id="UP000287651"/>
    </source>
</evidence>
<comment type="caution">
    <text evidence="1">The sequence shown here is derived from an EMBL/GenBank/DDBJ whole genome shotgun (WGS) entry which is preliminary data.</text>
</comment>
<name>A0A426Y3V3_ENSVE</name>
<reference evidence="1 2" key="1">
    <citation type="journal article" date="2014" name="Agronomy (Basel)">
        <title>A Draft Genome Sequence for Ensete ventricosum, the Drought-Tolerant Tree Against Hunger.</title>
        <authorList>
            <person name="Harrison J."/>
            <person name="Moore K.A."/>
            <person name="Paszkiewicz K."/>
            <person name="Jones T."/>
            <person name="Grant M."/>
            <person name="Ambacheew D."/>
            <person name="Muzemil S."/>
            <person name="Studholme D.J."/>
        </authorList>
    </citation>
    <scope>NUCLEOTIDE SEQUENCE [LARGE SCALE GENOMIC DNA]</scope>
</reference>
<dbReference type="Proteomes" id="UP000287651">
    <property type="component" value="Unassembled WGS sequence"/>
</dbReference>